<name>A0A7S1AS63_NOCSC</name>
<protein>
    <recommendedName>
        <fullName evidence="2">Mitochondrial ribosomal protein L37</fullName>
    </recommendedName>
</protein>
<sequence length="179" mass="20229">MAWRCCQRLVQSSAGKLSHVVPVPLSTRTQWRGFSQLHTPTWATASGRRPVLSSWRRDFVHVSEVRLAPAKKKAKGKAAPAGAAAATGPAGADQIFNIYAGRPDEEIKSDEHYPAWLWDLEHPPKMYGELALMFVHGVGIEDAKLSDYQRFLRQHRKLVIKINNLRLKKSRRRVGLRIT</sequence>
<evidence type="ECO:0000313" key="1">
    <source>
        <dbReference type="EMBL" id="CAD8863406.1"/>
    </source>
</evidence>
<dbReference type="AlphaFoldDB" id="A0A7S1AS63"/>
<dbReference type="InterPro" id="IPR013870">
    <property type="entry name" value="Ribosomal_mL54"/>
</dbReference>
<dbReference type="EMBL" id="HBFQ01053009">
    <property type="protein sequence ID" value="CAD8863406.1"/>
    <property type="molecule type" value="Transcribed_RNA"/>
</dbReference>
<organism evidence="1">
    <name type="scientific">Noctiluca scintillans</name>
    <name type="common">Sea sparkle</name>
    <name type="synonym">Red tide dinoflagellate</name>
    <dbReference type="NCBI Taxonomy" id="2966"/>
    <lineage>
        <taxon>Eukaryota</taxon>
        <taxon>Sar</taxon>
        <taxon>Alveolata</taxon>
        <taxon>Dinophyceae</taxon>
        <taxon>Noctilucales</taxon>
        <taxon>Noctilucaceae</taxon>
        <taxon>Noctiluca</taxon>
    </lineage>
</organism>
<proteinExistence type="predicted"/>
<reference evidence="1" key="1">
    <citation type="submission" date="2021-01" db="EMBL/GenBank/DDBJ databases">
        <authorList>
            <person name="Corre E."/>
            <person name="Pelletier E."/>
            <person name="Niang G."/>
            <person name="Scheremetjew M."/>
            <person name="Finn R."/>
            <person name="Kale V."/>
            <person name="Holt S."/>
            <person name="Cochrane G."/>
            <person name="Meng A."/>
            <person name="Brown T."/>
            <person name="Cohen L."/>
        </authorList>
    </citation>
    <scope>NUCLEOTIDE SEQUENCE</scope>
</reference>
<evidence type="ECO:0008006" key="2">
    <source>
        <dbReference type="Google" id="ProtNLM"/>
    </source>
</evidence>
<accession>A0A7S1AS63</accession>
<gene>
    <name evidence="1" type="ORF">NSCI0253_LOCUS37761</name>
</gene>
<dbReference type="Pfam" id="PF08561">
    <property type="entry name" value="Ribosomal_L37"/>
    <property type="match status" value="1"/>
</dbReference>